<dbReference type="AlphaFoldDB" id="X0XLS4"/>
<protein>
    <submittedName>
        <fullName evidence="1">Uncharacterized protein</fullName>
    </submittedName>
</protein>
<evidence type="ECO:0000313" key="1">
    <source>
        <dbReference type="EMBL" id="GAG37598.1"/>
    </source>
</evidence>
<name>X0XLS4_9ZZZZ</name>
<sequence>MDLRKPNPKLYNVPFATDAWNGMPYLTLGRTGLRVSRIG</sequence>
<accession>X0XLS4</accession>
<gene>
    <name evidence="1" type="ORF">S01H1_74526</name>
</gene>
<comment type="caution">
    <text evidence="1">The sequence shown here is derived from an EMBL/GenBank/DDBJ whole genome shotgun (WGS) entry which is preliminary data.</text>
</comment>
<proteinExistence type="predicted"/>
<feature type="non-terminal residue" evidence="1">
    <location>
        <position position="39"/>
    </location>
</feature>
<organism evidence="1">
    <name type="scientific">marine sediment metagenome</name>
    <dbReference type="NCBI Taxonomy" id="412755"/>
    <lineage>
        <taxon>unclassified sequences</taxon>
        <taxon>metagenomes</taxon>
        <taxon>ecological metagenomes</taxon>
    </lineage>
</organism>
<dbReference type="EMBL" id="BARS01049867">
    <property type="protein sequence ID" value="GAG37598.1"/>
    <property type="molecule type" value="Genomic_DNA"/>
</dbReference>
<reference evidence="1" key="1">
    <citation type="journal article" date="2014" name="Front. Microbiol.">
        <title>High frequency of phylogenetically diverse reductive dehalogenase-homologous genes in deep subseafloor sedimentary metagenomes.</title>
        <authorList>
            <person name="Kawai M."/>
            <person name="Futagami T."/>
            <person name="Toyoda A."/>
            <person name="Takaki Y."/>
            <person name="Nishi S."/>
            <person name="Hori S."/>
            <person name="Arai W."/>
            <person name="Tsubouchi T."/>
            <person name="Morono Y."/>
            <person name="Uchiyama I."/>
            <person name="Ito T."/>
            <person name="Fujiyama A."/>
            <person name="Inagaki F."/>
            <person name="Takami H."/>
        </authorList>
    </citation>
    <scope>NUCLEOTIDE SEQUENCE</scope>
    <source>
        <strain evidence="1">Expedition CK06-06</strain>
    </source>
</reference>